<dbReference type="SMART" id="SM00173">
    <property type="entry name" value="RAS"/>
    <property type="match status" value="1"/>
</dbReference>
<dbReference type="PROSITE" id="PS51419">
    <property type="entry name" value="RAB"/>
    <property type="match status" value="1"/>
</dbReference>
<dbReference type="InterPro" id="IPR005225">
    <property type="entry name" value="Small_GTP-bd"/>
</dbReference>
<dbReference type="InterPro" id="IPR027417">
    <property type="entry name" value="P-loop_NTPase"/>
</dbReference>
<keyword evidence="3" id="KW-0342">GTP-binding</keyword>
<dbReference type="GO" id="GO:0005886">
    <property type="term" value="C:plasma membrane"/>
    <property type="evidence" value="ECO:0007669"/>
    <property type="project" value="UniProtKB-SubCell"/>
</dbReference>
<dbReference type="GO" id="GO:0005525">
    <property type="term" value="F:GTP binding"/>
    <property type="evidence" value="ECO:0007669"/>
    <property type="project" value="UniProtKB-KW"/>
</dbReference>
<evidence type="ECO:0000256" key="2">
    <source>
        <dbReference type="ARBA" id="ARBA00022741"/>
    </source>
</evidence>
<proteinExistence type="predicted"/>
<dbReference type="GO" id="GO:0007165">
    <property type="term" value="P:signal transduction"/>
    <property type="evidence" value="ECO:0007669"/>
    <property type="project" value="InterPro"/>
</dbReference>
<dbReference type="SMART" id="SM00174">
    <property type="entry name" value="RHO"/>
    <property type="match status" value="1"/>
</dbReference>
<dbReference type="GO" id="GO:0003924">
    <property type="term" value="F:GTPase activity"/>
    <property type="evidence" value="ECO:0007669"/>
    <property type="project" value="InterPro"/>
</dbReference>
<dbReference type="CDD" id="cd00876">
    <property type="entry name" value="Ras"/>
    <property type="match status" value="1"/>
</dbReference>
<protein>
    <submittedName>
        <fullName evidence="4">Uncharacterized protein</fullName>
    </submittedName>
</protein>
<dbReference type="Proteomes" id="UP000298390">
    <property type="component" value="Unassembled WGS sequence"/>
</dbReference>
<dbReference type="SMART" id="SM00175">
    <property type="entry name" value="RAB"/>
    <property type="match status" value="1"/>
</dbReference>
<dbReference type="AlphaFoldDB" id="A0A4Y9YJX2"/>
<dbReference type="NCBIfam" id="TIGR00231">
    <property type="entry name" value="small_GTP"/>
    <property type="match status" value="1"/>
</dbReference>
<dbReference type="STRING" id="34475.A0A4Y9YJX2"/>
<name>A0A4Y9YJX2_9APHY</name>
<dbReference type="Pfam" id="PF00071">
    <property type="entry name" value="Ras"/>
    <property type="match status" value="1"/>
</dbReference>
<dbReference type="PANTHER" id="PTHR24070">
    <property type="entry name" value="RAS, DI-RAS, AND RHEB FAMILY MEMBERS OF SMALL GTPASE SUPERFAMILY"/>
    <property type="match status" value="1"/>
</dbReference>
<evidence type="ECO:0000256" key="1">
    <source>
        <dbReference type="ARBA" id="ARBA00004342"/>
    </source>
</evidence>
<accession>A0A4Y9YJX2</accession>
<dbReference type="EMBL" id="SEKV01000184">
    <property type="protein sequence ID" value="TFY62003.1"/>
    <property type="molecule type" value="Genomic_DNA"/>
</dbReference>
<reference evidence="4 5" key="1">
    <citation type="submission" date="2019-01" db="EMBL/GenBank/DDBJ databases">
        <title>Genome sequencing of the rare red list fungi Fomitopsis rosea.</title>
        <authorList>
            <person name="Buettner E."/>
            <person name="Kellner H."/>
        </authorList>
    </citation>
    <scope>NUCLEOTIDE SEQUENCE [LARGE SCALE GENOMIC DNA]</scope>
    <source>
        <strain evidence="4 5">DSM 105464</strain>
    </source>
</reference>
<dbReference type="PRINTS" id="PR00449">
    <property type="entry name" value="RASTRNSFRMNG"/>
</dbReference>
<comment type="caution">
    <text evidence="4">The sequence shown here is derived from an EMBL/GenBank/DDBJ whole genome shotgun (WGS) entry which is preliminary data.</text>
</comment>
<organism evidence="4 5">
    <name type="scientific">Rhodofomes roseus</name>
    <dbReference type="NCBI Taxonomy" id="34475"/>
    <lineage>
        <taxon>Eukaryota</taxon>
        <taxon>Fungi</taxon>
        <taxon>Dikarya</taxon>
        <taxon>Basidiomycota</taxon>
        <taxon>Agaricomycotina</taxon>
        <taxon>Agaricomycetes</taxon>
        <taxon>Polyporales</taxon>
        <taxon>Rhodofomes</taxon>
    </lineage>
</organism>
<evidence type="ECO:0000313" key="5">
    <source>
        <dbReference type="Proteomes" id="UP000298390"/>
    </source>
</evidence>
<dbReference type="Gene3D" id="3.40.50.300">
    <property type="entry name" value="P-loop containing nucleotide triphosphate hydrolases"/>
    <property type="match status" value="1"/>
</dbReference>
<dbReference type="PROSITE" id="PS51421">
    <property type="entry name" value="RAS"/>
    <property type="match status" value="1"/>
</dbReference>
<dbReference type="InterPro" id="IPR001806">
    <property type="entry name" value="Small_GTPase"/>
</dbReference>
<dbReference type="InterPro" id="IPR020849">
    <property type="entry name" value="Small_GTPase_Ras-type"/>
</dbReference>
<comment type="subcellular location">
    <subcellularLocation>
        <location evidence="1">Cell membrane</location>
        <topology evidence="1">Lipid-anchor</topology>
        <orientation evidence="1">Cytoplasmic side</orientation>
    </subcellularLocation>
</comment>
<sequence length="219" mass="25019">MRKFNAVVLGAGGVGKSALTIRFGKNVFIDQYNPTIEGMSPALSPRLLTDPLPEEYRCELIVDGHKCVLEILDTPGTEQFTALNEKYLKNARGFLLVFSLTQESSLRDIDSIRQQIYLAKGTEEDVPIVVVGTKLDLVRFLLAPIRRGSHEPQSNEREVPRATIHELAQSWKLPFYETSAKRNWHVTDVFEDLVRQMRKRYPDKHPVRSKLKKDPCIIM</sequence>
<keyword evidence="2" id="KW-0547">Nucleotide-binding</keyword>
<evidence type="ECO:0000256" key="3">
    <source>
        <dbReference type="ARBA" id="ARBA00023134"/>
    </source>
</evidence>
<gene>
    <name evidence="4" type="ORF">EVJ58_g4147</name>
</gene>
<dbReference type="SUPFAM" id="SSF52540">
    <property type="entry name" value="P-loop containing nucleoside triphosphate hydrolases"/>
    <property type="match status" value="1"/>
</dbReference>
<evidence type="ECO:0000313" key="4">
    <source>
        <dbReference type="EMBL" id="TFY62003.1"/>
    </source>
</evidence>